<organism evidence="1 2">
    <name type="scientific">Pristionchus mayeri</name>
    <dbReference type="NCBI Taxonomy" id="1317129"/>
    <lineage>
        <taxon>Eukaryota</taxon>
        <taxon>Metazoa</taxon>
        <taxon>Ecdysozoa</taxon>
        <taxon>Nematoda</taxon>
        <taxon>Chromadorea</taxon>
        <taxon>Rhabditida</taxon>
        <taxon>Rhabditina</taxon>
        <taxon>Diplogasteromorpha</taxon>
        <taxon>Diplogasteroidea</taxon>
        <taxon>Neodiplogasteridae</taxon>
        <taxon>Pristionchus</taxon>
    </lineage>
</organism>
<evidence type="ECO:0000313" key="1">
    <source>
        <dbReference type="EMBL" id="GMR50039.1"/>
    </source>
</evidence>
<reference evidence="2" key="1">
    <citation type="submission" date="2022-10" db="EMBL/GenBank/DDBJ databases">
        <title>Genome assembly of Pristionchus species.</title>
        <authorList>
            <person name="Yoshida K."/>
            <person name="Sommer R.J."/>
        </authorList>
    </citation>
    <scope>NUCLEOTIDE SEQUENCE [LARGE SCALE GENOMIC DNA]</scope>
    <source>
        <strain evidence="2">RS5460</strain>
    </source>
</reference>
<comment type="caution">
    <text evidence="1">The sequence shown here is derived from an EMBL/GenBank/DDBJ whole genome shotgun (WGS) entry which is preliminary data.</text>
</comment>
<gene>
    <name evidence="1" type="ORF">PMAYCL1PPCAC_20234</name>
</gene>
<proteinExistence type="predicted"/>
<protein>
    <submittedName>
        <fullName evidence="1">Uncharacterized protein</fullName>
    </submittedName>
</protein>
<sequence length="138" mass="15496">MHVLIRNDQYFSGFPSTSSLPTTSKSMSTLNSTDNDTFLFVSSDVDFTFTGTFRLIISFSNHSSPHWNATSINSMRRALPNASICWINREISSVPTMPFRGDGTSQIELRDIRSVRIEFNSEKGECKEDGNGESDTRL</sequence>
<dbReference type="EMBL" id="BTRK01000004">
    <property type="protein sequence ID" value="GMR50039.1"/>
    <property type="molecule type" value="Genomic_DNA"/>
</dbReference>
<evidence type="ECO:0000313" key="2">
    <source>
        <dbReference type="Proteomes" id="UP001328107"/>
    </source>
</evidence>
<name>A0AAN5I382_9BILA</name>
<keyword evidence="2" id="KW-1185">Reference proteome</keyword>
<accession>A0AAN5I382</accession>
<dbReference type="AlphaFoldDB" id="A0AAN5I382"/>
<dbReference type="Proteomes" id="UP001328107">
    <property type="component" value="Unassembled WGS sequence"/>
</dbReference>